<dbReference type="AlphaFoldDB" id="A0A8X7QHY6"/>
<keyword evidence="9" id="KW-0804">Transcription</keyword>
<feature type="region of interest" description="Disordered" evidence="11">
    <location>
        <begin position="551"/>
        <end position="578"/>
    </location>
</feature>
<keyword evidence="15" id="KW-1185">Reference proteome</keyword>
<feature type="region of interest" description="Disordered" evidence="11">
    <location>
        <begin position="201"/>
        <end position="247"/>
    </location>
</feature>
<feature type="transmembrane region" description="Helical" evidence="12">
    <location>
        <begin position="592"/>
        <end position="612"/>
    </location>
</feature>
<keyword evidence="6" id="KW-0238">DNA-binding</keyword>
<keyword evidence="3 12" id="KW-0812">Transmembrane</keyword>
<dbReference type="FunFam" id="2.170.150.80:FF:000002">
    <property type="entry name" value="Nac domain-containing protein 86"/>
    <property type="match status" value="1"/>
</dbReference>
<feature type="compositionally biased region" description="Basic and acidic residues" evidence="11">
    <location>
        <begin position="554"/>
        <end position="574"/>
    </location>
</feature>
<evidence type="ECO:0000256" key="2">
    <source>
        <dbReference type="ARBA" id="ARBA00004167"/>
    </source>
</evidence>
<feature type="domain" description="NAC" evidence="13">
    <location>
        <begin position="14"/>
        <end position="164"/>
    </location>
</feature>
<dbReference type="InterPro" id="IPR003441">
    <property type="entry name" value="NAC-dom"/>
</dbReference>
<keyword evidence="7 12" id="KW-0472">Membrane</keyword>
<evidence type="ECO:0000256" key="10">
    <source>
        <dbReference type="ARBA" id="ARBA00023242"/>
    </source>
</evidence>
<evidence type="ECO:0000313" key="14">
    <source>
        <dbReference type="EMBL" id="KAG2270724.1"/>
    </source>
</evidence>
<proteinExistence type="predicted"/>
<dbReference type="OrthoDB" id="737278at2759"/>
<name>A0A8X7QHY6_BRACI</name>
<evidence type="ECO:0000256" key="12">
    <source>
        <dbReference type="SAM" id="Phobius"/>
    </source>
</evidence>
<evidence type="ECO:0000259" key="13">
    <source>
        <dbReference type="PROSITE" id="PS51005"/>
    </source>
</evidence>
<keyword evidence="10" id="KW-0539">Nucleus</keyword>
<feature type="compositionally biased region" description="Basic and acidic residues" evidence="11">
    <location>
        <begin position="212"/>
        <end position="226"/>
    </location>
</feature>
<evidence type="ECO:0000256" key="8">
    <source>
        <dbReference type="ARBA" id="ARBA00023159"/>
    </source>
</evidence>
<dbReference type="PANTHER" id="PTHR31744">
    <property type="entry name" value="PROTEIN CUP-SHAPED COTYLEDON 2-RELATED"/>
    <property type="match status" value="1"/>
</dbReference>
<dbReference type="GO" id="GO:0006355">
    <property type="term" value="P:regulation of DNA-templated transcription"/>
    <property type="evidence" value="ECO:0007669"/>
    <property type="project" value="InterPro"/>
</dbReference>
<evidence type="ECO:0000256" key="9">
    <source>
        <dbReference type="ARBA" id="ARBA00023163"/>
    </source>
</evidence>
<dbReference type="GO" id="GO:0016020">
    <property type="term" value="C:membrane"/>
    <property type="evidence" value="ECO:0007669"/>
    <property type="project" value="UniProtKB-SubCell"/>
</dbReference>
<dbReference type="PANTHER" id="PTHR31744:SF216">
    <property type="entry name" value="NAC TRANSCRIPTION FACTOR"/>
    <property type="match status" value="1"/>
</dbReference>
<keyword evidence="4 12" id="KW-1133">Transmembrane helix</keyword>
<sequence>MATETQATLSMESLPLGFRFRPTDEELINHYLRLKINGRDLEVRVIPEIDVCKWEPWDLPGLSVIKTDDQEWFFFCPRDRKYPSGHRSNRATDIGYWKATGKDRTIKSKKMIIGMKKTLVFYRGRAPRGERTNWIMHEYRATDKDLDGTGPGQSPYVLCRLFHKPSDVANCDEVENVNATPTTTRCSREDNSSEMVQETATSRVHAQNISDDTERCPSDKGSDVKPDAPVIKTENHGETSRAKDRGKSIVEESPFARDFSSLYGPSFDQTSYTPVPSSIGFPASHMDSMYSSDFGNCHYGLHFQDGAAIQDESLADVLDEVFHNHNQSSTEPKDFALPKMMHWSFPRDTFGFVNGSAEASFPQFAPDVGASRLASDHYVDSKEAVEIQSSSGSSRTVTPLHSNVLGQHPPVSYATMDPFNSNVNQPEQEQLPVDRNIILSEFNARARETQTDLDFVVNQGTAPRRIRLQIEQPFTPVNNEKERDVDNHEEEEVQSAMTMIVEEDEKCFLDKDKSRAQGHASLSEATNLNTQGTAHRRIRLQTRIRKLPIIPKNTGRDSNHSEEVAMHSKEKEDVSASSSSSWQQHKLMRKRMVKCSSMVVIMAVMVLLVGIWKESRYAKCSFLFHQLDSFKVSSDKAKFSRIFNKVVPPFFAV</sequence>
<accession>A0A8X7QHY6</accession>
<organism evidence="14 15">
    <name type="scientific">Brassica carinata</name>
    <name type="common">Ethiopian mustard</name>
    <name type="synonym">Abyssinian cabbage</name>
    <dbReference type="NCBI Taxonomy" id="52824"/>
    <lineage>
        <taxon>Eukaryota</taxon>
        <taxon>Viridiplantae</taxon>
        <taxon>Streptophyta</taxon>
        <taxon>Embryophyta</taxon>
        <taxon>Tracheophyta</taxon>
        <taxon>Spermatophyta</taxon>
        <taxon>Magnoliopsida</taxon>
        <taxon>eudicotyledons</taxon>
        <taxon>Gunneridae</taxon>
        <taxon>Pentapetalae</taxon>
        <taxon>rosids</taxon>
        <taxon>malvids</taxon>
        <taxon>Brassicales</taxon>
        <taxon>Brassicaceae</taxon>
        <taxon>Brassiceae</taxon>
        <taxon>Brassica</taxon>
    </lineage>
</organism>
<evidence type="ECO:0000256" key="11">
    <source>
        <dbReference type="SAM" id="MobiDB-lite"/>
    </source>
</evidence>
<evidence type="ECO:0000256" key="4">
    <source>
        <dbReference type="ARBA" id="ARBA00022989"/>
    </source>
</evidence>
<comment type="subcellular location">
    <subcellularLocation>
        <location evidence="2">Membrane</location>
        <topology evidence="2">Single-pass membrane protein</topology>
    </subcellularLocation>
    <subcellularLocation>
        <location evidence="1">Nucleus</location>
    </subcellularLocation>
</comment>
<dbReference type="SMR" id="A0A8X7QHY6"/>
<dbReference type="GO" id="GO:0005634">
    <property type="term" value="C:nucleus"/>
    <property type="evidence" value="ECO:0007669"/>
    <property type="project" value="UniProtKB-SubCell"/>
</dbReference>
<dbReference type="InterPro" id="IPR036093">
    <property type="entry name" value="NAC_dom_sf"/>
</dbReference>
<protein>
    <recommendedName>
        <fullName evidence="13">NAC domain-containing protein</fullName>
    </recommendedName>
</protein>
<dbReference type="PROSITE" id="PS51005">
    <property type="entry name" value="NAC"/>
    <property type="match status" value="1"/>
</dbReference>
<dbReference type="Gene3D" id="2.170.150.80">
    <property type="entry name" value="NAC domain"/>
    <property type="match status" value="1"/>
</dbReference>
<feature type="compositionally biased region" description="Basic and acidic residues" evidence="11">
    <location>
        <begin position="233"/>
        <end position="247"/>
    </location>
</feature>
<dbReference type="Proteomes" id="UP000886595">
    <property type="component" value="Unassembled WGS sequence"/>
</dbReference>
<evidence type="ECO:0000256" key="5">
    <source>
        <dbReference type="ARBA" id="ARBA00023015"/>
    </source>
</evidence>
<dbReference type="EMBL" id="JAAMPC010000013">
    <property type="protein sequence ID" value="KAG2270724.1"/>
    <property type="molecule type" value="Genomic_DNA"/>
</dbReference>
<evidence type="ECO:0000313" key="15">
    <source>
        <dbReference type="Proteomes" id="UP000886595"/>
    </source>
</evidence>
<evidence type="ECO:0000256" key="1">
    <source>
        <dbReference type="ARBA" id="ARBA00004123"/>
    </source>
</evidence>
<keyword evidence="5" id="KW-0805">Transcription regulation</keyword>
<keyword evidence="8" id="KW-0010">Activator</keyword>
<dbReference type="SUPFAM" id="SSF101941">
    <property type="entry name" value="NAC domain"/>
    <property type="match status" value="1"/>
</dbReference>
<evidence type="ECO:0000256" key="7">
    <source>
        <dbReference type="ARBA" id="ARBA00023136"/>
    </source>
</evidence>
<comment type="caution">
    <text evidence="14">The sequence shown here is derived from an EMBL/GenBank/DDBJ whole genome shotgun (WGS) entry which is preliminary data.</text>
</comment>
<reference evidence="14 15" key="1">
    <citation type="submission" date="2020-02" db="EMBL/GenBank/DDBJ databases">
        <authorList>
            <person name="Ma Q."/>
            <person name="Huang Y."/>
            <person name="Song X."/>
            <person name="Pei D."/>
        </authorList>
    </citation>
    <scope>NUCLEOTIDE SEQUENCE [LARGE SCALE GENOMIC DNA]</scope>
    <source>
        <strain evidence="14">Sxm20200214</strain>
        <tissue evidence="14">Leaf</tissue>
    </source>
</reference>
<dbReference type="GO" id="GO:0000976">
    <property type="term" value="F:transcription cis-regulatory region binding"/>
    <property type="evidence" value="ECO:0007669"/>
    <property type="project" value="UniProtKB-ARBA"/>
</dbReference>
<evidence type="ECO:0000256" key="3">
    <source>
        <dbReference type="ARBA" id="ARBA00022692"/>
    </source>
</evidence>
<gene>
    <name evidence="14" type="ORF">Bca52824_065279</name>
</gene>
<evidence type="ECO:0000256" key="6">
    <source>
        <dbReference type="ARBA" id="ARBA00023125"/>
    </source>
</evidence>
<dbReference type="Pfam" id="PF02365">
    <property type="entry name" value="NAM"/>
    <property type="match status" value="1"/>
</dbReference>
<feature type="compositionally biased region" description="Polar residues" evidence="11">
    <location>
        <begin position="201"/>
        <end position="210"/>
    </location>
</feature>